<evidence type="ECO:0000313" key="2">
    <source>
        <dbReference type="EMBL" id="SDU89788.1"/>
    </source>
</evidence>
<dbReference type="STRING" id="46679.SAMN05216202_1267"/>
<dbReference type="EMBL" id="LT629802">
    <property type="protein sequence ID" value="SDU89788.1"/>
    <property type="molecule type" value="Genomic_DNA"/>
</dbReference>
<accession>A0A1H2MA17</accession>
<dbReference type="Gene3D" id="2.60.120.380">
    <property type="match status" value="2"/>
</dbReference>
<dbReference type="AlphaFoldDB" id="A0A1H2MA17"/>
<feature type="signal peptide" evidence="1">
    <location>
        <begin position="1"/>
        <end position="25"/>
    </location>
</feature>
<gene>
    <name evidence="2" type="ORF">SAMN05216202_1267</name>
</gene>
<keyword evidence="1" id="KW-0732">Signal</keyword>
<dbReference type="RefSeq" id="WP_084377647.1">
    <property type="nucleotide sequence ID" value="NZ_LS483433.1"/>
</dbReference>
<evidence type="ECO:0008006" key="4">
    <source>
        <dbReference type="Google" id="ProtNLM"/>
    </source>
</evidence>
<dbReference type="Proteomes" id="UP000198600">
    <property type="component" value="Chromosome I"/>
</dbReference>
<keyword evidence="3" id="KW-1185">Reference proteome</keyword>
<name>A0A1H2MA17_9PSED</name>
<evidence type="ECO:0000256" key="1">
    <source>
        <dbReference type="SAM" id="SignalP"/>
    </source>
</evidence>
<organism evidence="2 3">
    <name type="scientific">Pseudomonas mucidolens</name>
    <dbReference type="NCBI Taxonomy" id="46679"/>
    <lineage>
        <taxon>Bacteria</taxon>
        <taxon>Pseudomonadati</taxon>
        <taxon>Pseudomonadota</taxon>
        <taxon>Gammaproteobacteria</taxon>
        <taxon>Pseudomonadales</taxon>
        <taxon>Pseudomonadaceae</taxon>
        <taxon>Pseudomonas</taxon>
    </lineage>
</organism>
<protein>
    <recommendedName>
        <fullName evidence="4">Pre-peptidase C-terminal domain-containing protein</fullName>
    </recommendedName>
</protein>
<proteinExistence type="predicted"/>
<evidence type="ECO:0000313" key="3">
    <source>
        <dbReference type="Proteomes" id="UP000198600"/>
    </source>
</evidence>
<sequence>MKSKKAFMLGAAMAATCFASTFALAEQYPSQAPGKLSVEAVRHAVDSALKAGGKVEAAAMSAALKQKLKAAKTAKPKVRTGKAAAANGAAQDKVIGELKKPSQEQLQSAAIAAFTPLFPTLDINTLYTITGVETGAEIAYHFNLPKNSRIQVQLLNQSVGTDMSLTLFHDDGQGNLTPLGTADAAGNADEYLDGVLPAGDYYWYMVANTASNSQFSFGVAVDSNIDAFEPNDTAQAAFALPDALNQVTGNLDSVNDVDYFDFTSLRGQGVGMFLGDDEEGNRNQWIFERFDGNNWVVIQPDNTSTYPNLTPGYTVKVRVRANPAVTLNPQAHYKLTLGSAPRLNQSNVNGDNVVRIPSSIMQLATQAARSLSWSTQWSDSTGEPLRGVTPVLRVDKQFVDAGYRWVDYEATTGVTGAASGSVNLGTCSGDLHVVYPDSSSGQTYNWDTWFNMGGWRIELKEFPGVGVGGNITQYVSLGHICSQRIVP</sequence>
<dbReference type="SUPFAM" id="SSF89260">
    <property type="entry name" value="Collagen-binding domain"/>
    <property type="match status" value="1"/>
</dbReference>
<reference evidence="3" key="1">
    <citation type="submission" date="2016-10" db="EMBL/GenBank/DDBJ databases">
        <authorList>
            <person name="Varghese N."/>
            <person name="Submissions S."/>
        </authorList>
    </citation>
    <scope>NUCLEOTIDE SEQUENCE [LARGE SCALE GENOMIC DNA]</scope>
    <source>
        <strain evidence="3">LMG 2223</strain>
    </source>
</reference>
<feature type="chain" id="PRO_5030027433" description="Pre-peptidase C-terminal domain-containing protein" evidence="1">
    <location>
        <begin position="26"/>
        <end position="487"/>
    </location>
</feature>
<dbReference type="OrthoDB" id="5901060at2"/>